<keyword evidence="3" id="KW-1185">Reference proteome</keyword>
<organism evidence="2">
    <name type="scientific">Oppiella nova</name>
    <dbReference type="NCBI Taxonomy" id="334625"/>
    <lineage>
        <taxon>Eukaryota</taxon>
        <taxon>Metazoa</taxon>
        <taxon>Ecdysozoa</taxon>
        <taxon>Arthropoda</taxon>
        <taxon>Chelicerata</taxon>
        <taxon>Arachnida</taxon>
        <taxon>Acari</taxon>
        <taxon>Acariformes</taxon>
        <taxon>Sarcoptiformes</taxon>
        <taxon>Oribatida</taxon>
        <taxon>Brachypylina</taxon>
        <taxon>Oppioidea</taxon>
        <taxon>Oppiidae</taxon>
        <taxon>Oppiella</taxon>
    </lineage>
</organism>
<dbReference type="SUPFAM" id="SSF51735">
    <property type="entry name" value="NAD(P)-binding Rossmann-fold domains"/>
    <property type="match status" value="2"/>
</dbReference>
<dbReference type="PANTHER" id="PTHR43975:SF2">
    <property type="entry name" value="EG:BACR7A4.14 PROTEIN-RELATED"/>
    <property type="match status" value="1"/>
</dbReference>
<protein>
    <submittedName>
        <fullName evidence="2">Uncharacterized protein</fullName>
    </submittedName>
</protein>
<feature type="non-terminal residue" evidence="2">
    <location>
        <position position="1"/>
    </location>
</feature>
<dbReference type="OrthoDB" id="37659at2759"/>
<dbReference type="Gene3D" id="3.40.50.720">
    <property type="entry name" value="NAD(P)-binding Rossmann-like Domain"/>
    <property type="match status" value="2"/>
</dbReference>
<name>A0A7R9MGA0_9ACAR</name>
<keyword evidence="1" id="KW-0560">Oxidoreductase</keyword>
<dbReference type="EMBL" id="OC932865">
    <property type="protein sequence ID" value="CAD7659670.1"/>
    <property type="molecule type" value="Genomic_DNA"/>
</dbReference>
<dbReference type="Proteomes" id="UP000728032">
    <property type="component" value="Unassembled WGS sequence"/>
</dbReference>
<sequence length="408" mass="43691">MKVFDKVIRTNLRAYVKLSQLAIPYLEETNGTIISISSIASTHPTKLGLPYDISKAGVDMMTKVMALELGPRIRVNTINPGATQSNIGPNAGLPVQMMKQFEDLMAKRAPLQTIGRPLDIANAVVFLASKDAQFITGANLVVDGGAKNSRDFTGKVVLVTGSSSGIGEGIAKLFSVLGAKVVVTGRKEDQVKRVAQEVQELSPKRLKPLAVVADVTKTDDLNRLLNQTIQTFGKLDVLVNNAGIGMFAGVKDKNFMKSFDLINRVNLRAYLRLSQLSVPYLEETNGTIISISSIASMLPTKLGMAYGISKSGVDMMTKVLALELGPKIRVNAVNPGLIETNIKTGNTGVDPDLIPIFEAQMVSRTPLKMRGKPLDVAYAVVYLASKEAQFVSGANLVVDGGLVYNAGG</sequence>
<dbReference type="PRINTS" id="PR00080">
    <property type="entry name" value="SDRFAMILY"/>
</dbReference>
<evidence type="ECO:0000313" key="2">
    <source>
        <dbReference type="EMBL" id="CAD7659670.1"/>
    </source>
</evidence>
<proteinExistence type="predicted"/>
<dbReference type="InterPro" id="IPR036291">
    <property type="entry name" value="NAD(P)-bd_dom_sf"/>
</dbReference>
<dbReference type="FunFam" id="3.40.50.720:FF:000084">
    <property type="entry name" value="Short-chain dehydrogenase reductase"/>
    <property type="match status" value="2"/>
</dbReference>
<reference evidence="2" key="1">
    <citation type="submission" date="2020-11" db="EMBL/GenBank/DDBJ databases">
        <authorList>
            <person name="Tran Van P."/>
        </authorList>
    </citation>
    <scope>NUCLEOTIDE SEQUENCE</scope>
</reference>
<dbReference type="NCBIfam" id="NF005559">
    <property type="entry name" value="PRK07231.1"/>
    <property type="match status" value="1"/>
</dbReference>
<dbReference type="Pfam" id="PF13561">
    <property type="entry name" value="adh_short_C2"/>
    <property type="match status" value="2"/>
</dbReference>
<dbReference type="InterPro" id="IPR002347">
    <property type="entry name" value="SDR_fam"/>
</dbReference>
<evidence type="ECO:0000313" key="3">
    <source>
        <dbReference type="Proteomes" id="UP000728032"/>
    </source>
</evidence>
<dbReference type="GO" id="GO:0016491">
    <property type="term" value="F:oxidoreductase activity"/>
    <property type="evidence" value="ECO:0007669"/>
    <property type="project" value="UniProtKB-KW"/>
</dbReference>
<evidence type="ECO:0000256" key="1">
    <source>
        <dbReference type="ARBA" id="ARBA00023002"/>
    </source>
</evidence>
<accession>A0A7R9MGA0</accession>
<dbReference type="PRINTS" id="PR00081">
    <property type="entry name" value="GDHRDH"/>
</dbReference>
<dbReference type="EMBL" id="CAJPVJ010018040">
    <property type="protein sequence ID" value="CAG2176832.1"/>
    <property type="molecule type" value="Genomic_DNA"/>
</dbReference>
<dbReference type="PROSITE" id="PS00061">
    <property type="entry name" value="ADH_SHORT"/>
    <property type="match status" value="1"/>
</dbReference>
<dbReference type="AlphaFoldDB" id="A0A7R9MGA0"/>
<dbReference type="PANTHER" id="PTHR43975">
    <property type="entry name" value="ZGC:101858"/>
    <property type="match status" value="1"/>
</dbReference>
<dbReference type="InterPro" id="IPR020904">
    <property type="entry name" value="Sc_DH/Rdtase_CS"/>
</dbReference>
<gene>
    <name evidence="2" type="ORF">ONB1V03_LOCUS16265</name>
</gene>